<proteinExistence type="predicted"/>
<dbReference type="EMBL" id="LAJX01000102">
    <property type="protein sequence ID" value="KJV06551.1"/>
    <property type="molecule type" value="Genomic_DNA"/>
</dbReference>
<name>A0A0F3IIK1_9GAMM</name>
<reference evidence="2" key="1">
    <citation type="submission" date="2015-03" db="EMBL/GenBank/DDBJ databases">
        <title>Draft genome sequence of a novel methanotroph (Sn10-6) isolated from flooded ricefield rhizosphere in India.</title>
        <authorList>
            <person name="Pandit P.S."/>
            <person name="Pore S.D."/>
            <person name="Arora P."/>
            <person name="Kapse N.G."/>
            <person name="Dhakephalkar P.K."/>
            <person name="Rahalkar M.C."/>
        </authorList>
    </citation>
    <scope>NUCLEOTIDE SEQUENCE [LARGE SCALE GENOMIC DNA]</scope>
    <source>
        <strain evidence="2">Sn10-6</strain>
    </source>
</reference>
<evidence type="ECO:0000313" key="1">
    <source>
        <dbReference type="EMBL" id="KJV06551.1"/>
    </source>
</evidence>
<evidence type="ECO:0000313" key="2">
    <source>
        <dbReference type="Proteomes" id="UP000033684"/>
    </source>
</evidence>
<gene>
    <name evidence="1" type="ORF">VZ94_10470</name>
</gene>
<sequence>MGQLTIYSVGWYYRANSDIPLKAAFVSAGIGDFLLVLTDANTFVEAYWHGNYLVATPYHIGQQCL</sequence>
<protein>
    <submittedName>
        <fullName evidence="1">Uncharacterized protein</fullName>
    </submittedName>
</protein>
<accession>A0A0F3IIK1</accession>
<reference evidence="1 2" key="2">
    <citation type="journal article" date="2016" name="Microb. Ecol.">
        <title>Genome Characteristics of a Novel Type I Methanotroph (Sn10-6) Isolated from a Flooded Indian Rice Field.</title>
        <authorList>
            <person name="Rahalkar M.C."/>
            <person name="Pandit P.S."/>
            <person name="Dhakephalkar P.K."/>
            <person name="Pore S."/>
            <person name="Arora P."/>
            <person name="Kapse N."/>
        </authorList>
    </citation>
    <scope>NUCLEOTIDE SEQUENCE [LARGE SCALE GENOMIC DNA]</scope>
    <source>
        <strain evidence="1 2">Sn10-6</strain>
    </source>
</reference>
<keyword evidence="2" id="KW-1185">Reference proteome</keyword>
<comment type="caution">
    <text evidence="1">The sequence shown here is derived from an EMBL/GenBank/DDBJ whole genome shotgun (WGS) entry which is preliminary data.</text>
</comment>
<organism evidence="1 2">
    <name type="scientific">Methylocucumis oryzae</name>
    <dbReference type="NCBI Taxonomy" id="1632867"/>
    <lineage>
        <taxon>Bacteria</taxon>
        <taxon>Pseudomonadati</taxon>
        <taxon>Pseudomonadota</taxon>
        <taxon>Gammaproteobacteria</taxon>
        <taxon>Methylococcales</taxon>
        <taxon>Methylococcaceae</taxon>
        <taxon>Methylocucumis</taxon>
    </lineage>
</organism>
<dbReference type="AlphaFoldDB" id="A0A0F3IIK1"/>
<dbReference type="Proteomes" id="UP000033684">
    <property type="component" value="Unassembled WGS sequence"/>
</dbReference>